<protein>
    <submittedName>
        <fullName evidence="2">(Mediterranean fruit fly) hypothetical protein</fullName>
    </submittedName>
</protein>
<gene>
    <name evidence="2" type="ORF">CCAP1982_LOCUS478</name>
</gene>
<evidence type="ECO:0000256" key="1">
    <source>
        <dbReference type="SAM" id="MobiDB-lite"/>
    </source>
</evidence>
<keyword evidence="3" id="KW-1185">Reference proteome</keyword>
<reference evidence="2" key="1">
    <citation type="submission" date="2020-11" db="EMBL/GenBank/DDBJ databases">
        <authorList>
            <person name="Whitehead M."/>
        </authorList>
    </citation>
    <scope>NUCLEOTIDE SEQUENCE</scope>
    <source>
        <strain evidence="2">EGII</strain>
    </source>
</reference>
<comment type="caution">
    <text evidence="2">The sequence shown here is derived from an EMBL/GenBank/DDBJ whole genome shotgun (WGS) entry which is preliminary data.</text>
</comment>
<name>A0A811TXT9_CERCA</name>
<evidence type="ECO:0000313" key="3">
    <source>
        <dbReference type="Proteomes" id="UP000606786"/>
    </source>
</evidence>
<feature type="region of interest" description="Disordered" evidence="1">
    <location>
        <begin position="169"/>
        <end position="202"/>
    </location>
</feature>
<proteinExistence type="predicted"/>
<evidence type="ECO:0000313" key="2">
    <source>
        <dbReference type="EMBL" id="CAD6991559.1"/>
    </source>
</evidence>
<organism evidence="2 3">
    <name type="scientific">Ceratitis capitata</name>
    <name type="common">Mediterranean fruit fly</name>
    <name type="synonym">Tephritis capitata</name>
    <dbReference type="NCBI Taxonomy" id="7213"/>
    <lineage>
        <taxon>Eukaryota</taxon>
        <taxon>Metazoa</taxon>
        <taxon>Ecdysozoa</taxon>
        <taxon>Arthropoda</taxon>
        <taxon>Hexapoda</taxon>
        <taxon>Insecta</taxon>
        <taxon>Pterygota</taxon>
        <taxon>Neoptera</taxon>
        <taxon>Endopterygota</taxon>
        <taxon>Diptera</taxon>
        <taxon>Brachycera</taxon>
        <taxon>Muscomorpha</taxon>
        <taxon>Tephritoidea</taxon>
        <taxon>Tephritidae</taxon>
        <taxon>Ceratitis</taxon>
        <taxon>Ceratitis</taxon>
    </lineage>
</organism>
<dbReference type="Proteomes" id="UP000606786">
    <property type="component" value="Unassembled WGS sequence"/>
</dbReference>
<dbReference type="AlphaFoldDB" id="A0A811TXT9"/>
<feature type="compositionally biased region" description="Basic residues" evidence="1">
    <location>
        <begin position="193"/>
        <end position="202"/>
    </location>
</feature>
<feature type="compositionally biased region" description="Polar residues" evidence="1">
    <location>
        <begin position="176"/>
        <end position="187"/>
    </location>
</feature>
<accession>A0A811TXT9</accession>
<dbReference type="OrthoDB" id="6077919at2759"/>
<dbReference type="EMBL" id="CAJHJT010000001">
    <property type="protein sequence ID" value="CAD6991559.1"/>
    <property type="molecule type" value="Genomic_DNA"/>
</dbReference>
<sequence>MANKAIIVLATVIPTDTIVVVAVNHVAPTVDFPSSAVWASAPADCTLRYGARANTANSSSWLNSFSLAWLLLRFTFDSAGDDDDDGDDGDAFTTIITTANRMSVQRAAVKWTVSWSAPASQAVGLSSQPVKILILAPDKDPTSRLDATIFEDLDRYCWQQQAVATAATSPVATTANQHQQHRSTPANSIQHSSHLHSQHRQIKRIHTSNNNTCIIISHICTRNNNSQLPCIIHNDKWR</sequence>